<dbReference type="InterPro" id="IPR004846">
    <property type="entry name" value="T2SS/T3SS_dom"/>
</dbReference>
<dbReference type="InterPro" id="IPR032789">
    <property type="entry name" value="T2SS-T3SS_pil_N"/>
</dbReference>
<dbReference type="EMBL" id="JAWXXV010000001">
    <property type="protein sequence ID" value="MDX5984148.1"/>
    <property type="molecule type" value="Genomic_DNA"/>
</dbReference>
<dbReference type="PRINTS" id="PR00811">
    <property type="entry name" value="BCTERIALGSPD"/>
</dbReference>
<feature type="domain" description="Pilus formation protein N-terminal" evidence="5">
    <location>
        <begin position="63"/>
        <end position="132"/>
    </location>
</feature>
<feature type="domain" description="Type II/III secretion system secretin-like" evidence="4">
    <location>
        <begin position="307"/>
        <end position="466"/>
    </location>
</feature>
<accession>A0ABU4PIY3</accession>
<protein>
    <submittedName>
        <fullName evidence="6">Type II and III secretion system protein family protein</fullName>
    </submittedName>
</protein>
<keyword evidence="7" id="KW-1185">Reference proteome</keyword>
<evidence type="ECO:0000313" key="6">
    <source>
        <dbReference type="EMBL" id="MDX5984148.1"/>
    </source>
</evidence>
<dbReference type="InterPro" id="IPR001775">
    <property type="entry name" value="GspD/PilQ"/>
</dbReference>
<comment type="caution">
    <text evidence="6">The sequence shown here is derived from an EMBL/GenBank/DDBJ whole genome shotgun (WGS) entry which is preliminary data.</text>
</comment>
<dbReference type="Proteomes" id="UP001279660">
    <property type="component" value="Unassembled WGS sequence"/>
</dbReference>
<organism evidence="6 7">
    <name type="scientific">Sphingomonas echinoides</name>
    <dbReference type="NCBI Taxonomy" id="59803"/>
    <lineage>
        <taxon>Bacteria</taxon>
        <taxon>Pseudomonadati</taxon>
        <taxon>Pseudomonadota</taxon>
        <taxon>Alphaproteobacteria</taxon>
        <taxon>Sphingomonadales</taxon>
        <taxon>Sphingomonadaceae</taxon>
        <taxon>Sphingomonas</taxon>
    </lineage>
</organism>
<evidence type="ECO:0000256" key="1">
    <source>
        <dbReference type="RuleBase" id="RU004003"/>
    </source>
</evidence>
<comment type="similarity">
    <text evidence="1">Belongs to the bacterial secretin family.</text>
</comment>
<proteinExistence type="inferred from homology"/>
<dbReference type="PANTHER" id="PTHR30332:SF17">
    <property type="entry name" value="TYPE IV PILIATION SYSTEM PROTEIN DR_0774-RELATED"/>
    <property type="match status" value="1"/>
</dbReference>
<dbReference type="RefSeq" id="WP_010403784.1">
    <property type="nucleotide sequence ID" value="NZ_JAWXXV010000001.1"/>
</dbReference>
<gene>
    <name evidence="6" type="ORF">SIL82_07735</name>
</gene>
<dbReference type="PANTHER" id="PTHR30332">
    <property type="entry name" value="PROBABLE GENERAL SECRETION PATHWAY PROTEIN D"/>
    <property type="match status" value="1"/>
</dbReference>
<name>A0ABU4PIY3_9SPHN</name>
<keyword evidence="3" id="KW-0732">Signal</keyword>
<evidence type="ECO:0000259" key="4">
    <source>
        <dbReference type="Pfam" id="PF00263"/>
    </source>
</evidence>
<dbReference type="InterPro" id="IPR050810">
    <property type="entry name" value="Bact_Secretion_Sys_Channel"/>
</dbReference>
<sequence length="566" mass="57655">MRSATALHRILSATVITALVGSAPVTALAAGAKLQAKPAPARSGQRPVTHVGAAPTGTVRPTTEVVLSTGQGELINLPANVSDVWVSNPGVADVYVNNPHQIHLFGKDSGESTIFATSASGTVIYAANIRVSQNLSSIDRMVKLAMPDSDIKVTTAGQIAVLTGTVSSPEDSAAAQRLVTALLNPGVAIGPDAALKVGVINRLRAATPLQVNLQVRIAEVSRSFVKNIGVNLTSRGSGSTLFGITQGRQGTIATAPGTIGSGIINADGSLPGQTVFTQPAATGMGTTLGLAGHALGMDLLSSLDLGERDGQVSTLANPNITVISGETGSFLAGGEFPIPISQGLGAVSVDYKQYGVSLSYTPTVLADGRISLHVRPEVSQLSSQGSVTLSGVSIPALTTRRAETTVELGSGQSMMIAGLLQNNHNNSIDKAPALGDMPIVGALFRSNAFQRNETELVIVITPYLVKPVNANDIVLPTDGYKAPTDLGRVFMGQLGGGTTGGDRPKPTMAPAPTAQPSLGAAAPAPVAPDPIPGSPVDRRRDAPAAFTPPSSQTKKGASAAPGFDIN</sequence>
<dbReference type="Pfam" id="PF13629">
    <property type="entry name" value="T2SS-T3SS_pil_N"/>
    <property type="match status" value="1"/>
</dbReference>
<feature type="region of interest" description="Disordered" evidence="2">
    <location>
        <begin position="493"/>
        <end position="566"/>
    </location>
</feature>
<evidence type="ECO:0000313" key="7">
    <source>
        <dbReference type="Proteomes" id="UP001279660"/>
    </source>
</evidence>
<feature type="signal peptide" evidence="3">
    <location>
        <begin position="1"/>
        <end position="29"/>
    </location>
</feature>
<feature type="region of interest" description="Disordered" evidence="2">
    <location>
        <begin position="36"/>
        <end position="56"/>
    </location>
</feature>
<evidence type="ECO:0000256" key="3">
    <source>
        <dbReference type="SAM" id="SignalP"/>
    </source>
</evidence>
<reference evidence="6 7" key="1">
    <citation type="submission" date="2023-11" db="EMBL/GenBank/DDBJ databases">
        <title>MicrobeMod: A computational toolkit for identifying prokaryotic methylation and restriction-modification with nanopore sequencing.</title>
        <authorList>
            <person name="Crits-Christoph A."/>
            <person name="Kang S.C."/>
            <person name="Lee H."/>
            <person name="Ostrov N."/>
        </authorList>
    </citation>
    <scope>NUCLEOTIDE SEQUENCE [LARGE SCALE GENOMIC DNA]</scope>
    <source>
        <strain evidence="6 7">ATCC 14820</strain>
    </source>
</reference>
<evidence type="ECO:0000259" key="5">
    <source>
        <dbReference type="Pfam" id="PF13629"/>
    </source>
</evidence>
<feature type="chain" id="PRO_5047061905" evidence="3">
    <location>
        <begin position="30"/>
        <end position="566"/>
    </location>
</feature>
<dbReference type="Pfam" id="PF00263">
    <property type="entry name" value="Secretin"/>
    <property type="match status" value="1"/>
</dbReference>
<evidence type="ECO:0000256" key="2">
    <source>
        <dbReference type="SAM" id="MobiDB-lite"/>
    </source>
</evidence>